<protein>
    <recommendedName>
        <fullName evidence="4">Lipoprotein</fullName>
    </recommendedName>
</protein>
<evidence type="ECO:0000313" key="3">
    <source>
        <dbReference type="Proteomes" id="UP000293045"/>
    </source>
</evidence>
<dbReference type="EMBL" id="PIXR01000037">
    <property type="protein sequence ID" value="TBU09800.1"/>
    <property type="molecule type" value="Genomic_DNA"/>
</dbReference>
<dbReference type="VEuPathDB" id="MicrosporidiaDB:CWI39_0037p0010"/>
<evidence type="ECO:0008006" key="4">
    <source>
        <dbReference type="Google" id="ProtNLM"/>
    </source>
</evidence>
<organism evidence="2 3">
    <name type="scientific">Hamiltosporidium magnivora</name>
    <dbReference type="NCBI Taxonomy" id="148818"/>
    <lineage>
        <taxon>Eukaryota</taxon>
        <taxon>Fungi</taxon>
        <taxon>Fungi incertae sedis</taxon>
        <taxon>Microsporidia</taxon>
        <taxon>Dubosqiidae</taxon>
        <taxon>Hamiltosporidium</taxon>
    </lineage>
</organism>
<keyword evidence="1" id="KW-0732">Signal</keyword>
<dbReference type="VEuPathDB" id="MicrosporidiaDB:CWI36_0663p0010"/>
<dbReference type="AlphaFoldDB" id="A0A4Q9LQW1"/>
<reference evidence="2 3" key="1">
    <citation type="submission" date="2017-12" db="EMBL/GenBank/DDBJ databases">
        <authorList>
            <person name="Pombert J.-F."/>
            <person name="Haag K.L."/>
            <person name="Ebert D."/>
        </authorList>
    </citation>
    <scope>NUCLEOTIDE SEQUENCE [LARGE SCALE GENOMIC DNA]</scope>
    <source>
        <strain evidence="2">IL-BN-2</strain>
    </source>
</reference>
<feature type="signal peptide" evidence="1">
    <location>
        <begin position="1"/>
        <end position="23"/>
    </location>
</feature>
<name>A0A4Q9LQW1_9MICR</name>
<sequence>MFLFPNVFSTFVSFLFLISKLISIGCISEEKPLIDKNDEKSYQENDSAKTQSKQRPNFLDIDSKRKRVTLNFAEIISYYETESEKNEE</sequence>
<evidence type="ECO:0000256" key="1">
    <source>
        <dbReference type="SAM" id="SignalP"/>
    </source>
</evidence>
<gene>
    <name evidence="2" type="ORF">CWI39_0037p0010</name>
</gene>
<comment type="caution">
    <text evidence="2">The sequence shown here is derived from an EMBL/GenBank/DDBJ whole genome shotgun (WGS) entry which is preliminary data.</text>
</comment>
<accession>A0A4Q9LQW1</accession>
<feature type="chain" id="PRO_5020818363" description="Lipoprotein" evidence="1">
    <location>
        <begin position="24"/>
        <end position="88"/>
    </location>
</feature>
<evidence type="ECO:0000313" key="2">
    <source>
        <dbReference type="EMBL" id="TBU09800.1"/>
    </source>
</evidence>
<proteinExistence type="predicted"/>
<dbReference type="Proteomes" id="UP000293045">
    <property type="component" value="Unassembled WGS sequence"/>
</dbReference>